<comment type="similarity">
    <text evidence="17">Belongs to the protein kinase superfamily.</text>
</comment>
<evidence type="ECO:0000256" key="7">
    <source>
        <dbReference type="ARBA" id="ARBA00022679"/>
    </source>
</evidence>
<evidence type="ECO:0000256" key="8">
    <source>
        <dbReference type="ARBA" id="ARBA00022737"/>
    </source>
</evidence>
<keyword evidence="18" id="KW-0472">Membrane</keyword>
<evidence type="ECO:0000256" key="10">
    <source>
        <dbReference type="ARBA" id="ARBA00022777"/>
    </source>
</evidence>
<dbReference type="InterPro" id="IPR036181">
    <property type="entry name" value="MIT_dom_sf"/>
</dbReference>
<dbReference type="FunFam" id="1.10.510.10:FF:000571">
    <property type="entry name" value="Maternal embryonic leucine zipper kinase"/>
    <property type="match status" value="1"/>
</dbReference>
<dbReference type="InterPro" id="IPR007330">
    <property type="entry name" value="MIT_dom"/>
</dbReference>
<evidence type="ECO:0000256" key="5">
    <source>
        <dbReference type="ARBA" id="ARBA00022490"/>
    </source>
</evidence>
<keyword evidence="9 16" id="KW-0547">Nucleotide-binding</keyword>
<protein>
    <recommendedName>
        <fullName evidence="4">Serine/threonine-protein kinase ULK3</fullName>
        <ecNumber evidence="3">2.7.11.1</ecNumber>
    </recommendedName>
    <alternativeName>
        <fullName evidence="13">Unc-51-like kinase 3</fullName>
    </alternativeName>
</protein>
<keyword evidence="11 16" id="KW-0067">ATP-binding</keyword>
<dbReference type="InterPro" id="IPR008271">
    <property type="entry name" value="Ser/Thr_kinase_AS"/>
</dbReference>
<dbReference type="GO" id="GO:0034727">
    <property type="term" value="P:piecemeal microautophagy of the nucleus"/>
    <property type="evidence" value="ECO:0007669"/>
    <property type="project" value="TreeGrafter"/>
</dbReference>
<evidence type="ECO:0000256" key="3">
    <source>
        <dbReference type="ARBA" id="ARBA00012513"/>
    </source>
</evidence>
<dbReference type="InterPro" id="IPR000719">
    <property type="entry name" value="Prot_kinase_dom"/>
</dbReference>
<dbReference type="GO" id="GO:0061709">
    <property type="term" value="P:reticulophagy"/>
    <property type="evidence" value="ECO:0007669"/>
    <property type="project" value="TreeGrafter"/>
</dbReference>
<organism evidence="20">
    <name type="scientific">Anisakis simplex</name>
    <name type="common">Herring worm</name>
    <dbReference type="NCBI Taxonomy" id="6269"/>
    <lineage>
        <taxon>Eukaryota</taxon>
        <taxon>Metazoa</taxon>
        <taxon>Ecdysozoa</taxon>
        <taxon>Nematoda</taxon>
        <taxon>Chromadorea</taxon>
        <taxon>Rhabditida</taxon>
        <taxon>Spirurina</taxon>
        <taxon>Ascaridomorpha</taxon>
        <taxon>Ascaridoidea</taxon>
        <taxon>Anisakidae</taxon>
        <taxon>Anisakis</taxon>
        <taxon>Anisakis simplex complex</taxon>
    </lineage>
</organism>
<dbReference type="InterPro" id="IPR017441">
    <property type="entry name" value="Protein_kinase_ATP_BS"/>
</dbReference>
<dbReference type="AlphaFoldDB" id="A0A0M3JU49"/>
<dbReference type="PROSITE" id="PS00107">
    <property type="entry name" value="PROTEIN_KINASE_ATP"/>
    <property type="match status" value="1"/>
</dbReference>
<comment type="cofactor">
    <cofactor evidence="1">
        <name>Mg(2+)</name>
        <dbReference type="ChEBI" id="CHEBI:18420"/>
    </cofactor>
</comment>
<feature type="binding site" evidence="16">
    <location>
        <position position="39"/>
    </location>
    <ligand>
        <name>ATP</name>
        <dbReference type="ChEBI" id="CHEBI:30616"/>
    </ligand>
</feature>
<dbReference type="EC" id="2.7.11.1" evidence="3"/>
<dbReference type="InterPro" id="IPR045269">
    <property type="entry name" value="Atg1-like"/>
</dbReference>
<dbReference type="PANTHER" id="PTHR24348:SF65">
    <property type="entry name" value="SERINE_THREONINE-PROTEIN KINASE ULK3"/>
    <property type="match status" value="1"/>
</dbReference>
<dbReference type="GO" id="GO:0004674">
    <property type="term" value="F:protein serine/threonine kinase activity"/>
    <property type="evidence" value="ECO:0007669"/>
    <property type="project" value="UniProtKB-KW"/>
</dbReference>
<dbReference type="GO" id="GO:0010506">
    <property type="term" value="P:regulation of autophagy"/>
    <property type="evidence" value="ECO:0007669"/>
    <property type="project" value="InterPro"/>
</dbReference>
<dbReference type="GO" id="GO:0005776">
    <property type="term" value="C:autophagosome"/>
    <property type="evidence" value="ECO:0007669"/>
    <property type="project" value="TreeGrafter"/>
</dbReference>
<dbReference type="PROSITE" id="PS00108">
    <property type="entry name" value="PROTEIN_KINASE_ST"/>
    <property type="match status" value="1"/>
</dbReference>
<dbReference type="Pfam" id="PF00069">
    <property type="entry name" value="Pkinase"/>
    <property type="match status" value="1"/>
</dbReference>
<dbReference type="Gene3D" id="3.30.200.20">
    <property type="entry name" value="Phosphorylase Kinase, domain 1"/>
    <property type="match status" value="1"/>
</dbReference>
<evidence type="ECO:0000256" key="16">
    <source>
        <dbReference type="PROSITE-ProRule" id="PRU10141"/>
    </source>
</evidence>
<dbReference type="SUPFAM" id="SSF56112">
    <property type="entry name" value="Protein kinase-like (PK-like)"/>
    <property type="match status" value="1"/>
</dbReference>
<dbReference type="Gene3D" id="1.10.510.10">
    <property type="entry name" value="Transferase(Phosphotransferase) domain 1"/>
    <property type="match status" value="1"/>
</dbReference>
<sequence length="470" mass="54492">LFIKEVYFYRIGGGSFSTVYKGISKPSSKTGVPYAVAIKCMDMKFANSSKLNSDCVVSEISILKRLKHRNIVRLHDFEWDKKNIYLIMEYCGGGDLSRLIREYGQLSELITRRLFRQIASALFYMRGMNIAHMDLKPQNILLTSLQRPFIKVSDFGLSQYLKNDESASSFRGSPLYMAPEIFTRQKYDSRVDLWSSGIILYECLYGKPPFTAESYERLIEQILSYESIKFPSNVQLSFDCLDLLQGLLVRNPHHRIEFKSFFAHPFVDLTKLPSSNQLTMADEDVLRAKQLEANGNIIDAVKRLTNAIQLYMGCLELFDSDEEKCKFREKIKNLLEYAERLKDSLKPVQRAEFQPNNSIVIVTNDWPDYPQVDAAMLLAKTAKELEVAEKWSQAYDKYMLAIEGSMKVLKLVKEVRNDNNMNSNNERITLLRRKISQWLSSAERINVIFYLLFIPLFSLSHFLCNRKYIL</sequence>
<evidence type="ECO:0000256" key="1">
    <source>
        <dbReference type="ARBA" id="ARBA00001946"/>
    </source>
</evidence>
<dbReference type="PANTHER" id="PTHR24348">
    <property type="entry name" value="SERINE/THREONINE-PROTEIN KINASE UNC-51-RELATED"/>
    <property type="match status" value="1"/>
</dbReference>
<dbReference type="WBParaSite" id="ASIM_0001159501-mRNA-1">
    <property type="protein sequence ID" value="ASIM_0001159501-mRNA-1"/>
    <property type="gene ID" value="ASIM_0001159501"/>
</dbReference>
<dbReference type="PROSITE" id="PS50011">
    <property type="entry name" value="PROTEIN_KINASE_DOM"/>
    <property type="match status" value="1"/>
</dbReference>
<evidence type="ECO:0000256" key="6">
    <source>
        <dbReference type="ARBA" id="ARBA00022527"/>
    </source>
</evidence>
<dbReference type="GO" id="GO:0005829">
    <property type="term" value="C:cytosol"/>
    <property type="evidence" value="ECO:0007669"/>
    <property type="project" value="TreeGrafter"/>
</dbReference>
<evidence type="ECO:0000256" key="13">
    <source>
        <dbReference type="ARBA" id="ARBA00032242"/>
    </source>
</evidence>
<keyword evidence="8" id="KW-0677">Repeat</keyword>
<evidence type="ECO:0000256" key="17">
    <source>
        <dbReference type="RuleBase" id="RU000304"/>
    </source>
</evidence>
<evidence type="ECO:0000256" key="12">
    <source>
        <dbReference type="ARBA" id="ARBA00023006"/>
    </source>
</evidence>
<evidence type="ECO:0000259" key="19">
    <source>
        <dbReference type="PROSITE" id="PS50011"/>
    </source>
</evidence>
<evidence type="ECO:0000256" key="11">
    <source>
        <dbReference type="ARBA" id="ARBA00022840"/>
    </source>
</evidence>
<accession>A0A0M3JU49</accession>
<evidence type="ECO:0000256" key="14">
    <source>
        <dbReference type="ARBA" id="ARBA00047899"/>
    </source>
</evidence>
<comment type="catalytic activity">
    <reaction evidence="14">
        <text>L-threonyl-[protein] + ATP = O-phospho-L-threonyl-[protein] + ADP + H(+)</text>
        <dbReference type="Rhea" id="RHEA:46608"/>
        <dbReference type="Rhea" id="RHEA-COMP:11060"/>
        <dbReference type="Rhea" id="RHEA-COMP:11605"/>
        <dbReference type="ChEBI" id="CHEBI:15378"/>
        <dbReference type="ChEBI" id="CHEBI:30013"/>
        <dbReference type="ChEBI" id="CHEBI:30616"/>
        <dbReference type="ChEBI" id="CHEBI:61977"/>
        <dbReference type="ChEBI" id="CHEBI:456216"/>
        <dbReference type="EC" id="2.7.11.1"/>
    </reaction>
</comment>
<dbReference type="GO" id="GO:0000045">
    <property type="term" value="P:autophagosome assembly"/>
    <property type="evidence" value="ECO:0007669"/>
    <property type="project" value="TreeGrafter"/>
</dbReference>
<dbReference type="GO" id="GO:0034045">
    <property type="term" value="C:phagophore assembly site membrane"/>
    <property type="evidence" value="ECO:0007669"/>
    <property type="project" value="TreeGrafter"/>
</dbReference>
<keyword evidence="6 17" id="KW-0723">Serine/threonine-protein kinase</keyword>
<keyword evidence="18" id="KW-1133">Transmembrane helix</keyword>
<keyword evidence="10" id="KW-0418">Kinase</keyword>
<feature type="domain" description="Protein kinase" evidence="19">
    <location>
        <begin position="5"/>
        <end position="267"/>
    </location>
</feature>
<evidence type="ECO:0000256" key="2">
    <source>
        <dbReference type="ARBA" id="ARBA00004496"/>
    </source>
</evidence>
<dbReference type="InterPro" id="IPR011009">
    <property type="entry name" value="Kinase-like_dom_sf"/>
</dbReference>
<evidence type="ECO:0000256" key="9">
    <source>
        <dbReference type="ARBA" id="ARBA00022741"/>
    </source>
</evidence>
<comment type="catalytic activity">
    <reaction evidence="15">
        <text>L-seryl-[protein] + ATP = O-phospho-L-seryl-[protein] + ADP + H(+)</text>
        <dbReference type="Rhea" id="RHEA:17989"/>
        <dbReference type="Rhea" id="RHEA-COMP:9863"/>
        <dbReference type="Rhea" id="RHEA-COMP:11604"/>
        <dbReference type="ChEBI" id="CHEBI:15378"/>
        <dbReference type="ChEBI" id="CHEBI:29999"/>
        <dbReference type="ChEBI" id="CHEBI:30616"/>
        <dbReference type="ChEBI" id="CHEBI:83421"/>
        <dbReference type="ChEBI" id="CHEBI:456216"/>
        <dbReference type="EC" id="2.7.11.1"/>
    </reaction>
</comment>
<evidence type="ECO:0000313" key="20">
    <source>
        <dbReference type="WBParaSite" id="ASIM_0001159501-mRNA-1"/>
    </source>
</evidence>
<dbReference type="SMART" id="SM00220">
    <property type="entry name" value="S_TKc"/>
    <property type="match status" value="1"/>
</dbReference>
<dbReference type="SUPFAM" id="SSF116846">
    <property type="entry name" value="MIT domain"/>
    <property type="match status" value="2"/>
</dbReference>
<keyword evidence="5" id="KW-0963">Cytoplasm</keyword>
<dbReference type="GO" id="GO:0000422">
    <property type="term" value="P:autophagy of mitochondrion"/>
    <property type="evidence" value="ECO:0007669"/>
    <property type="project" value="TreeGrafter"/>
</dbReference>
<evidence type="ECO:0000256" key="15">
    <source>
        <dbReference type="ARBA" id="ARBA00048679"/>
    </source>
</evidence>
<reference evidence="20" key="1">
    <citation type="submission" date="2017-02" db="UniProtKB">
        <authorList>
            <consortium name="WormBaseParasite"/>
        </authorList>
    </citation>
    <scope>IDENTIFICATION</scope>
</reference>
<keyword evidence="7" id="KW-0808">Transferase</keyword>
<dbReference type="SMART" id="SM00745">
    <property type="entry name" value="MIT"/>
    <property type="match status" value="2"/>
</dbReference>
<keyword evidence="18" id="KW-0812">Transmembrane</keyword>
<name>A0A0M3JU49_ANISI</name>
<dbReference type="Gene3D" id="1.20.58.80">
    <property type="entry name" value="Phosphotransferase system, lactose/cellobiose-type IIA subunit"/>
    <property type="match status" value="2"/>
</dbReference>
<comment type="subcellular location">
    <subcellularLocation>
        <location evidence="2">Cytoplasm</location>
    </subcellularLocation>
</comment>
<keyword evidence="12" id="KW-0072">Autophagy</keyword>
<proteinExistence type="inferred from homology"/>
<evidence type="ECO:0000256" key="18">
    <source>
        <dbReference type="SAM" id="Phobius"/>
    </source>
</evidence>
<evidence type="ECO:0000256" key="4">
    <source>
        <dbReference type="ARBA" id="ARBA00021644"/>
    </source>
</evidence>
<feature type="transmembrane region" description="Helical" evidence="18">
    <location>
        <begin position="447"/>
        <end position="464"/>
    </location>
</feature>
<dbReference type="GO" id="GO:0005524">
    <property type="term" value="F:ATP binding"/>
    <property type="evidence" value="ECO:0007669"/>
    <property type="project" value="UniProtKB-UniRule"/>
</dbReference>
<dbReference type="GO" id="GO:0042594">
    <property type="term" value="P:response to starvation"/>
    <property type="evidence" value="ECO:0007669"/>
    <property type="project" value="TreeGrafter"/>
</dbReference>